<dbReference type="EMBL" id="JAHIBW010000016">
    <property type="protein sequence ID" value="KAG7303610.1"/>
    <property type="molecule type" value="Genomic_DNA"/>
</dbReference>
<evidence type="ECO:0000313" key="2">
    <source>
        <dbReference type="EMBL" id="KAG7303610.1"/>
    </source>
</evidence>
<feature type="compositionally biased region" description="Basic and acidic residues" evidence="1">
    <location>
        <begin position="231"/>
        <end position="241"/>
    </location>
</feature>
<feature type="compositionally biased region" description="Polar residues" evidence="1">
    <location>
        <begin position="500"/>
        <end position="511"/>
    </location>
</feature>
<organism evidence="2 3">
    <name type="scientific">Plutella xylostella</name>
    <name type="common">Diamondback moth</name>
    <name type="synonym">Plutella maculipennis</name>
    <dbReference type="NCBI Taxonomy" id="51655"/>
    <lineage>
        <taxon>Eukaryota</taxon>
        <taxon>Metazoa</taxon>
        <taxon>Ecdysozoa</taxon>
        <taxon>Arthropoda</taxon>
        <taxon>Hexapoda</taxon>
        <taxon>Insecta</taxon>
        <taxon>Pterygota</taxon>
        <taxon>Neoptera</taxon>
        <taxon>Endopterygota</taxon>
        <taxon>Lepidoptera</taxon>
        <taxon>Glossata</taxon>
        <taxon>Ditrysia</taxon>
        <taxon>Yponomeutoidea</taxon>
        <taxon>Plutellidae</taxon>
        <taxon>Plutella</taxon>
    </lineage>
</organism>
<reference evidence="2 3" key="1">
    <citation type="submission" date="2021-06" db="EMBL/GenBank/DDBJ databases">
        <title>A haploid diamondback moth (Plutella xylostella L.) genome assembly resolves 31 chromosomes and identifies a diamide resistance mutation.</title>
        <authorList>
            <person name="Ward C.M."/>
            <person name="Perry K.D."/>
            <person name="Baker G."/>
            <person name="Powis K."/>
            <person name="Heckel D.G."/>
            <person name="Baxter S.W."/>
        </authorList>
    </citation>
    <scope>NUCLEOTIDE SEQUENCE [LARGE SCALE GENOMIC DNA]</scope>
    <source>
        <strain evidence="2 3">LV</strain>
        <tissue evidence="2">Single pupa</tissue>
    </source>
</reference>
<name>A0ABQ7QEG0_PLUXY</name>
<feature type="region of interest" description="Disordered" evidence="1">
    <location>
        <begin position="222"/>
        <end position="241"/>
    </location>
</feature>
<feature type="compositionally biased region" description="Basic and acidic residues" evidence="1">
    <location>
        <begin position="453"/>
        <end position="476"/>
    </location>
</feature>
<evidence type="ECO:0000313" key="3">
    <source>
        <dbReference type="Proteomes" id="UP000823941"/>
    </source>
</evidence>
<sequence>MAKSSAASDIPDLLEFLRPPVRKVYGARLCKVDSELEIHPTLYGRHRRYHPIRLKSQSSTSMILQKTTKIVKNTTLKTCGVPGFTPSIRLTESPDPLNTENNEIVQVTVIPKVKQTNQKYITDADDYRYTKPIIQVTVLPSTVKEKKRKHGLQIQTTTSNQESSVKSNLYVVVSRGKKEKLYEVKASESTADVKRLRKNKTKYDEIDPQQLNQYKNLIKSLNMEKKKRKKNTEQTPEKRNECKIEPLVNSRKIVTQKHKDKFDSVANDASCGINGTARKSRLQIMGKIGVTADDKYILDCSATIDGQPIPTRCDEMGRLFSTLNEKCSDESESENGSRSTQVDIIFNQIKRSNKLCQCHESNSKSKIQSMEFTRSPAKETSTCGNPVIVISVYPTDVCRSQNKSVLKNENYSSLIGEVIRTALQKESIKVDNIQITNTNAKEETQDNLIQDSIQDRSRPCECKTKKDRSNEPDKPKSIKNLLRTMSPKRGTAAEPKSPRSKSPNRCTTENKIPSPKGERKEKSPQLKVIKAPKPEVSSKLKKENNEKHNKEIRKSRSPDNNKTSPKNCRCTSAIKDCKKEADKEDKRNVKNIPNETRLTIPARQLSSNCKVNKLMFCKSDTGYSNMSINIDSKHEHYDSNFYKNGSSTDVTVMKCNNNTYRNNSMLRNHCAEAESTCYENYPACDEFNSKRSISDTDVASIQATRGKEKSLANVRDSIEIFHQHKERSFMRVSPQNSVTGSPQCANGGSTKHFRGDKCNITDPFERDLEIRQLLGVKKRQFSSLQSRERTGFGIWNEYEIQYCVLPQSLRKTRPKVQKPISQETMDEECFQDSEFKTSLKNIRNTHKSIVITPKQNKAEGDMILRTPISLSIKDYFRVKKTLKGKLPKNITKQQKLKRLKNKSVLHSEIVKDSMKSNRHDQVTQIEESDKALLGAFEELVPDLPEDTSPPHISTVEDIREKTDENLQQALTVFKPSSLEEEYICENVDQDTNNAAALLFGYAFLQSVVATNQEQPLRMASNVGHYNIFRNNIQETVSKQDLEVTKDGEHTSKLDEDKPVSVRMLFKGSKRKRCHTPNLGASALTLCPETGSNSAKLNEQAPSKTKQKKPFLKRLVSCMLRSSKAAPPAADEAKHAVMTSSTCDSYYINTSLAPAVNCETPIIIKQSVKSRIFEIYKLGLLSMIHQRPLDRHANGGIFLDV</sequence>
<dbReference type="Proteomes" id="UP000823941">
    <property type="component" value="Chromosome 16"/>
</dbReference>
<feature type="region of interest" description="Disordered" evidence="1">
    <location>
        <begin position="452"/>
        <end position="568"/>
    </location>
</feature>
<gene>
    <name evidence="2" type="ORF">JYU34_012141</name>
</gene>
<protein>
    <submittedName>
        <fullName evidence="2">Uncharacterized protein</fullName>
    </submittedName>
</protein>
<proteinExistence type="predicted"/>
<accession>A0ABQ7QEG0</accession>
<comment type="caution">
    <text evidence="2">The sequence shown here is derived from an EMBL/GenBank/DDBJ whole genome shotgun (WGS) entry which is preliminary data.</text>
</comment>
<feature type="compositionally biased region" description="Basic and acidic residues" evidence="1">
    <location>
        <begin position="532"/>
        <end position="559"/>
    </location>
</feature>
<evidence type="ECO:0000256" key="1">
    <source>
        <dbReference type="SAM" id="MobiDB-lite"/>
    </source>
</evidence>
<keyword evidence="3" id="KW-1185">Reference proteome</keyword>